<organism evidence="1 2">
    <name type="scientific">Schistosoma margrebowiei</name>
    <dbReference type="NCBI Taxonomy" id="48269"/>
    <lineage>
        <taxon>Eukaryota</taxon>
        <taxon>Metazoa</taxon>
        <taxon>Spiralia</taxon>
        <taxon>Lophotrochozoa</taxon>
        <taxon>Platyhelminthes</taxon>
        <taxon>Trematoda</taxon>
        <taxon>Digenea</taxon>
        <taxon>Strigeidida</taxon>
        <taxon>Schistosomatoidea</taxon>
        <taxon>Schistosomatidae</taxon>
        <taxon>Schistosoma</taxon>
    </lineage>
</organism>
<sequence>MISEIMWIATIFIQQEGMSSITFNAYPFLV</sequence>
<dbReference type="AlphaFoldDB" id="A0A3P8DHC3"/>
<evidence type="ECO:0000313" key="2">
    <source>
        <dbReference type="Proteomes" id="UP000277204"/>
    </source>
</evidence>
<dbReference type="EMBL" id="UZAI01006480">
    <property type="protein sequence ID" value="VDO95582.1"/>
    <property type="molecule type" value="Genomic_DNA"/>
</dbReference>
<dbReference type="Proteomes" id="UP000277204">
    <property type="component" value="Unassembled WGS sequence"/>
</dbReference>
<name>A0A3P8DHC3_9TREM</name>
<reference evidence="1 2" key="1">
    <citation type="submission" date="2018-11" db="EMBL/GenBank/DDBJ databases">
        <authorList>
            <consortium name="Pathogen Informatics"/>
        </authorList>
    </citation>
    <scope>NUCLEOTIDE SEQUENCE [LARGE SCALE GENOMIC DNA]</scope>
    <source>
        <strain evidence="1 2">Zambia</strain>
    </source>
</reference>
<accession>A0A3P8DHC3</accession>
<gene>
    <name evidence="1" type="ORF">SMRZ_LOCUS11488</name>
</gene>
<keyword evidence="2" id="KW-1185">Reference proteome</keyword>
<protein>
    <submittedName>
        <fullName evidence="1">Uncharacterized protein</fullName>
    </submittedName>
</protein>
<proteinExistence type="predicted"/>
<evidence type="ECO:0000313" key="1">
    <source>
        <dbReference type="EMBL" id="VDO95582.1"/>
    </source>
</evidence>